<accession>A0A559KCK6</accession>
<proteinExistence type="predicted"/>
<comment type="caution">
    <text evidence="1">The sequence shown here is derived from an EMBL/GenBank/DDBJ whole genome shotgun (WGS) entry which is preliminary data.</text>
</comment>
<dbReference type="OrthoDB" id="9975236at2"/>
<organism evidence="1 2">
    <name type="scientific">Paenibacillus cremeus</name>
    <dbReference type="NCBI Taxonomy" id="2163881"/>
    <lineage>
        <taxon>Bacteria</taxon>
        <taxon>Bacillati</taxon>
        <taxon>Bacillota</taxon>
        <taxon>Bacilli</taxon>
        <taxon>Bacillales</taxon>
        <taxon>Paenibacillaceae</taxon>
        <taxon>Paenibacillus</taxon>
    </lineage>
</organism>
<sequence>MQKYRVYAKDNLELFPHTWTKDLDYELIQKEDHFTLASNEGQINILGKASEKLVDIFEVGFLKNGVSDFVDFLDEDRMHFRTW</sequence>
<reference evidence="1 2" key="1">
    <citation type="submission" date="2019-07" db="EMBL/GenBank/DDBJ databases">
        <authorList>
            <person name="Kim J."/>
        </authorList>
    </citation>
    <scope>NUCLEOTIDE SEQUENCE [LARGE SCALE GENOMIC DNA]</scope>
    <source>
        <strain evidence="1 2">JC52</strain>
    </source>
</reference>
<dbReference type="EMBL" id="VNJI01000011">
    <property type="protein sequence ID" value="TVY09855.1"/>
    <property type="molecule type" value="Genomic_DNA"/>
</dbReference>
<gene>
    <name evidence="1" type="ORF">FPZ49_10810</name>
</gene>
<evidence type="ECO:0000313" key="1">
    <source>
        <dbReference type="EMBL" id="TVY09855.1"/>
    </source>
</evidence>
<name>A0A559KCK6_9BACL</name>
<dbReference type="RefSeq" id="WP_144846377.1">
    <property type="nucleotide sequence ID" value="NZ_VNJI01000011.1"/>
</dbReference>
<dbReference type="AlphaFoldDB" id="A0A559KCK6"/>
<protein>
    <submittedName>
        <fullName evidence="1">Uncharacterized protein</fullName>
    </submittedName>
</protein>
<keyword evidence="2" id="KW-1185">Reference proteome</keyword>
<evidence type="ECO:0000313" key="2">
    <source>
        <dbReference type="Proteomes" id="UP000317036"/>
    </source>
</evidence>
<dbReference type="Proteomes" id="UP000317036">
    <property type="component" value="Unassembled WGS sequence"/>
</dbReference>